<evidence type="ECO:0000256" key="4">
    <source>
        <dbReference type="HAMAP-Rule" id="MF_00925"/>
    </source>
</evidence>
<evidence type="ECO:0000313" key="9">
    <source>
        <dbReference type="Proteomes" id="UP000317365"/>
    </source>
</evidence>
<reference evidence="9" key="1">
    <citation type="submission" date="2019-02" db="EMBL/GenBank/DDBJ databases">
        <title>Complete genome sequence of Rhodoferax sp. Gr-4.</title>
        <authorList>
            <person name="Jin L."/>
        </authorList>
    </citation>
    <scope>NUCLEOTIDE SEQUENCE [LARGE SCALE GENOMIC DNA]</scope>
    <source>
        <strain evidence="9">Gr-4</strain>
    </source>
</reference>
<keyword evidence="3 4" id="KW-0998">Cell outer membrane</keyword>
<evidence type="ECO:0000259" key="7">
    <source>
        <dbReference type="Pfam" id="PF04355"/>
    </source>
</evidence>
<dbReference type="Gene3D" id="3.30.1450.10">
    <property type="match status" value="1"/>
</dbReference>
<feature type="region of interest" description="Disordered" evidence="5">
    <location>
        <begin position="153"/>
        <end position="182"/>
    </location>
</feature>
<keyword evidence="2 4" id="KW-0472">Membrane</keyword>
<dbReference type="GO" id="GO:0051205">
    <property type="term" value="P:protein insertion into membrane"/>
    <property type="evidence" value="ECO:0007669"/>
    <property type="project" value="UniProtKB-UniRule"/>
</dbReference>
<feature type="signal peptide" evidence="6">
    <location>
        <begin position="1"/>
        <end position="30"/>
    </location>
</feature>
<accession>A0A515EKG3</accession>
<dbReference type="Proteomes" id="UP000317365">
    <property type="component" value="Chromosome"/>
</dbReference>
<comment type="subunit">
    <text evidence="4">Part of the Bam complex.</text>
</comment>
<feature type="chain" id="PRO_5022276566" description="Outer membrane protein assembly factor BamE" evidence="6">
    <location>
        <begin position="31"/>
        <end position="182"/>
    </location>
</feature>
<dbReference type="RefSeq" id="WP_142808757.1">
    <property type="nucleotide sequence ID" value="NZ_CP036282.1"/>
</dbReference>
<keyword evidence="9" id="KW-1185">Reference proteome</keyword>
<dbReference type="GO" id="GO:0030674">
    <property type="term" value="F:protein-macromolecule adaptor activity"/>
    <property type="evidence" value="ECO:0007669"/>
    <property type="project" value="TreeGrafter"/>
</dbReference>
<dbReference type="Pfam" id="PF04355">
    <property type="entry name" value="BamE"/>
    <property type="match status" value="1"/>
</dbReference>
<evidence type="ECO:0000313" key="8">
    <source>
        <dbReference type="EMBL" id="QDL53157.1"/>
    </source>
</evidence>
<protein>
    <recommendedName>
        <fullName evidence="4">Outer membrane protein assembly factor BamE</fullName>
    </recommendedName>
</protein>
<evidence type="ECO:0000256" key="6">
    <source>
        <dbReference type="SAM" id="SignalP"/>
    </source>
</evidence>
<evidence type="ECO:0000256" key="5">
    <source>
        <dbReference type="SAM" id="MobiDB-lite"/>
    </source>
</evidence>
<dbReference type="HAMAP" id="MF_00925">
    <property type="entry name" value="OM_assembly_BamE"/>
    <property type="match status" value="1"/>
</dbReference>
<evidence type="ECO:0000256" key="1">
    <source>
        <dbReference type="ARBA" id="ARBA00022729"/>
    </source>
</evidence>
<dbReference type="PANTHER" id="PTHR37482">
    <property type="entry name" value="OUTER MEMBRANE PROTEIN ASSEMBLY FACTOR BAME"/>
    <property type="match status" value="1"/>
</dbReference>
<keyword evidence="4" id="KW-0449">Lipoprotein</keyword>
<reference evidence="9" key="2">
    <citation type="journal article" date="2020" name="Int. J. Syst. Evol. Microbiol.">
        <title>Genomic insights into a novel species Rhodoferax aquaticus sp. nov., isolated from freshwater.</title>
        <authorList>
            <person name="Li T."/>
            <person name="Zhuo Y."/>
            <person name="Jin C.Z."/>
            <person name="Wu X."/>
            <person name="Ko S.R."/>
            <person name="Jin F.J."/>
            <person name="Ahn C.Y."/>
            <person name="Oh H.M."/>
            <person name="Lee H.G."/>
            <person name="Jin L."/>
        </authorList>
    </citation>
    <scope>NUCLEOTIDE SEQUENCE [LARGE SCALE GENOMIC DNA]</scope>
    <source>
        <strain evidence="9">Gr-4</strain>
    </source>
</reference>
<dbReference type="InterPro" id="IPR026592">
    <property type="entry name" value="BamE"/>
</dbReference>
<gene>
    <name evidence="4" type="primary">bamE</name>
    <name evidence="8" type="ORF">EXZ61_02655</name>
</gene>
<feature type="domain" description="Outer membrane protein assembly factor BamE" evidence="7">
    <location>
        <begin position="48"/>
        <end position="116"/>
    </location>
</feature>
<evidence type="ECO:0000256" key="2">
    <source>
        <dbReference type="ARBA" id="ARBA00023136"/>
    </source>
</evidence>
<feature type="compositionally biased region" description="Low complexity" evidence="5">
    <location>
        <begin position="164"/>
        <end position="173"/>
    </location>
</feature>
<dbReference type="AlphaFoldDB" id="A0A515EKG3"/>
<evidence type="ECO:0000256" key="3">
    <source>
        <dbReference type="ARBA" id="ARBA00023237"/>
    </source>
</evidence>
<dbReference type="KEGG" id="rhg:EXZ61_02655"/>
<dbReference type="InterPro" id="IPR007450">
    <property type="entry name" value="BamE_dom"/>
</dbReference>
<sequence length="182" mass="19908">MHEIPRLSLRLYCLALVCISVLGCSNLGSATDRLATAATPYKMDVIQGNVVTKEQVAYLKPGMPRATVRDVLGSALLTSVFHADRWDYVFTLKRLGAEAQSRKVTVFFVNDLLDRIEADDLPSESEFVTTLRSGLSVKPEKLPALDASEESLSKFPAPAKRPAAELPVPAAPVRYPPLEPSR</sequence>
<name>A0A515EKG3_9BURK</name>
<organism evidence="8 9">
    <name type="scientific">Rhodoferax aquaticus</name>
    <dbReference type="NCBI Taxonomy" id="2527691"/>
    <lineage>
        <taxon>Bacteria</taxon>
        <taxon>Pseudomonadati</taxon>
        <taxon>Pseudomonadota</taxon>
        <taxon>Betaproteobacteria</taxon>
        <taxon>Burkholderiales</taxon>
        <taxon>Comamonadaceae</taxon>
        <taxon>Rhodoferax</taxon>
    </lineage>
</organism>
<comment type="subcellular location">
    <subcellularLocation>
        <location evidence="4">Cell outer membrane</location>
        <topology evidence="4">Lipid-anchor</topology>
    </subcellularLocation>
</comment>
<dbReference type="PANTHER" id="PTHR37482:SF1">
    <property type="entry name" value="OUTER MEMBRANE PROTEIN ASSEMBLY FACTOR BAME"/>
    <property type="match status" value="1"/>
</dbReference>
<dbReference type="GO" id="GO:0043165">
    <property type="term" value="P:Gram-negative-bacterium-type cell outer membrane assembly"/>
    <property type="evidence" value="ECO:0007669"/>
    <property type="project" value="UniProtKB-UniRule"/>
</dbReference>
<dbReference type="GO" id="GO:1990063">
    <property type="term" value="C:Bam protein complex"/>
    <property type="evidence" value="ECO:0007669"/>
    <property type="project" value="TreeGrafter"/>
</dbReference>
<proteinExistence type="inferred from homology"/>
<keyword evidence="4" id="KW-0564">Palmitate</keyword>
<dbReference type="EMBL" id="CP036282">
    <property type="protein sequence ID" value="QDL53157.1"/>
    <property type="molecule type" value="Genomic_DNA"/>
</dbReference>
<dbReference type="InterPro" id="IPR037873">
    <property type="entry name" value="BamE-like"/>
</dbReference>
<comment type="similarity">
    <text evidence="4">Belongs to the BamE family.</text>
</comment>
<comment type="function">
    <text evidence="4">Part of the outer membrane protein assembly complex, which is involved in assembly and insertion of beta-barrel proteins into the outer membrane.</text>
</comment>
<keyword evidence="1 4" id="KW-0732">Signal</keyword>
<dbReference type="PROSITE" id="PS51257">
    <property type="entry name" value="PROKAR_LIPOPROTEIN"/>
    <property type="match status" value="1"/>
</dbReference>